<gene>
    <name evidence="12" type="primary">20196471</name>
    <name evidence="11" type="ORF">HELRODRAFT_138230</name>
</gene>
<accession>T1EIS1</accession>
<dbReference type="EMBL" id="AMQM01002862">
    <property type="status" value="NOT_ANNOTATED_CDS"/>
    <property type="molecule type" value="Genomic_DNA"/>
</dbReference>
<dbReference type="GO" id="GO:0005886">
    <property type="term" value="C:plasma membrane"/>
    <property type="evidence" value="ECO:0007669"/>
    <property type="project" value="UniProtKB-SubCell"/>
</dbReference>
<keyword evidence="5" id="KW-0297">G-protein coupled receptor</keyword>
<comment type="subcellular location">
    <subcellularLocation>
        <location evidence="1">Cell membrane</location>
        <topology evidence="1">Multi-pass membrane protein</topology>
    </subcellularLocation>
</comment>
<proteinExistence type="predicted"/>
<evidence type="ECO:0000313" key="11">
    <source>
        <dbReference type="EMBL" id="ESO10054.1"/>
    </source>
</evidence>
<evidence type="ECO:0000313" key="13">
    <source>
        <dbReference type="Proteomes" id="UP000015101"/>
    </source>
</evidence>
<reference evidence="12" key="3">
    <citation type="submission" date="2015-06" db="UniProtKB">
        <authorList>
            <consortium name="EnsemblMetazoa"/>
        </authorList>
    </citation>
    <scope>IDENTIFICATION</scope>
</reference>
<dbReference type="HOGENOM" id="CLU_3130169_0_0_1"/>
<keyword evidence="2" id="KW-1003">Cell membrane</keyword>
<dbReference type="OrthoDB" id="6358729at2759"/>
<dbReference type="PANTHER" id="PTHR24248">
    <property type="entry name" value="ADRENERGIC RECEPTOR-RELATED G-PROTEIN COUPLED RECEPTOR"/>
    <property type="match status" value="1"/>
</dbReference>
<evidence type="ECO:0000256" key="3">
    <source>
        <dbReference type="ARBA" id="ARBA00022692"/>
    </source>
</evidence>
<reference evidence="11 13" key="2">
    <citation type="journal article" date="2013" name="Nature">
        <title>Insights into bilaterian evolution from three spiralian genomes.</title>
        <authorList>
            <person name="Simakov O."/>
            <person name="Marletaz F."/>
            <person name="Cho S.J."/>
            <person name="Edsinger-Gonzales E."/>
            <person name="Havlak P."/>
            <person name="Hellsten U."/>
            <person name="Kuo D.H."/>
            <person name="Larsson T."/>
            <person name="Lv J."/>
            <person name="Arendt D."/>
            <person name="Savage R."/>
            <person name="Osoegawa K."/>
            <person name="de Jong P."/>
            <person name="Grimwood J."/>
            <person name="Chapman J.A."/>
            <person name="Shapiro H."/>
            <person name="Aerts A."/>
            <person name="Otillar R.P."/>
            <person name="Terry A.Y."/>
            <person name="Boore J.L."/>
            <person name="Grigoriev I.V."/>
            <person name="Lindberg D.R."/>
            <person name="Seaver E.C."/>
            <person name="Weisblat D.A."/>
            <person name="Putnam N.H."/>
            <person name="Rokhsar D.S."/>
        </authorList>
    </citation>
    <scope>NUCLEOTIDE SEQUENCE</scope>
</reference>
<dbReference type="InParanoid" id="T1EIS1"/>
<keyword evidence="7" id="KW-0675">Receptor</keyword>
<evidence type="ECO:0000256" key="5">
    <source>
        <dbReference type="ARBA" id="ARBA00023040"/>
    </source>
</evidence>
<dbReference type="InterPro" id="IPR000276">
    <property type="entry name" value="GPCR_Rhodpsn"/>
</dbReference>
<feature type="transmembrane region" description="Helical" evidence="9">
    <location>
        <begin position="26"/>
        <end position="47"/>
    </location>
</feature>
<dbReference type="RefSeq" id="XP_009011868.1">
    <property type="nucleotide sequence ID" value="XM_009013620.1"/>
</dbReference>
<dbReference type="Gene3D" id="1.20.1070.10">
    <property type="entry name" value="Rhodopsin 7-helix transmembrane proteins"/>
    <property type="match status" value="1"/>
</dbReference>
<dbReference type="eggNOG" id="KOG3656">
    <property type="taxonomic scope" value="Eukaryota"/>
</dbReference>
<dbReference type="PRINTS" id="PR00237">
    <property type="entry name" value="GPCRRHODOPSN"/>
</dbReference>
<dbReference type="Pfam" id="PF00001">
    <property type="entry name" value="7tm_1"/>
    <property type="match status" value="1"/>
</dbReference>
<evidence type="ECO:0000313" key="12">
    <source>
        <dbReference type="EnsemblMetazoa" id="HelroP138230"/>
    </source>
</evidence>
<sequence>VAGVIGNLLVVISVIIERKLRTITNYILVSLAIADLLVSLVVMPGYIAQE</sequence>
<dbReference type="GeneID" id="20196471"/>
<evidence type="ECO:0000256" key="8">
    <source>
        <dbReference type="ARBA" id="ARBA00023224"/>
    </source>
</evidence>
<dbReference type="EMBL" id="KB095905">
    <property type="protein sequence ID" value="ESO10054.1"/>
    <property type="molecule type" value="Genomic_DNA"/>
</dbReference>
<evidence type="ECO:0000256" key="4">
    <source>
        <dbReference type="ARBA" id="ARBA00022989"/>
    </source>
</evidence>
<evidence type="ECO:0000256" key="2">
    <source>
        <dbReference type="ARBA" id="ARBA00022475"/>
    </source>
</evidence>
<dbReference type="InterPro" id="IPR017452">
    <property type="entry name" value="GPCR_Rhodpsn_7TM"/>
</dbReference>
<name>T1EIS1_HELRO</name>
<keyword evidence="8" id="KW-0807">Transducer</keyword>
<evidence type="ECO:0000259" key="10">
    <source>
        <dbReference type="PROSITE" id="PS50262"/>
    </source>
</evidence>
<dbReference type="SUPFAM" id="SSF81321">
    <property type="entry name" value="Family A G protein-coupled receptor-like"/>
    <property type="match status" value="1"/>
</dbReference>
<dbReference type="EnsemblMetazoa" id="HelroT138230">
    <property type="protein sequence ID" value="HelroP138230"/>
    <property type="gene ID" value="HelroG138230"/>
</dbReference>
<dbReference type="AlphaFoldDB" id="T1EIS1"/>
<dbReference type="Proteomes" id="UP000015101">
    <property type="component" value="Unassembled WGS sequence"/>
</dbReference>
<organism evidence="12 13">
    <name type="scientific">Helobdella robusta</name>
    <name type="common">Californian leech</name>
    <dbReference type="NCBI Taxonomy" id="6412"/>
    <lineage>
        <taxon>Eukaryota</taxon>
        <taxon>Metazoa</taxon>
        <taxon>Spiralia</taxon>
        <taxon>Lophotrochozoa</taxon>
        <taxon>Annelida</taxon>
        <taxon>Clitellata</taxon>
        <taxon>Hirudinea</taxon>
        <taxon>Rhynchobdellida</taxon>
        <taxon>Glossiphoniidae</taxon>
        <taxon>Helobdella</taxon>
    </lineage>
</organism>
<evidence type="ECO:0000256" key="7">
    <source>
        <dbReference type="ARBA" id="ARBA00023170"/>
    </source>
</evidence>
<dbReference type="KEGG" id="hro:HELRODRAFT_138230"/>
<keyword evidence="13" id="KW-1185">Reference proteome</keyword>
<dbReference type="PANTHER" id="PTHR24248:SF66">
    <property type="entry name" value="OCTOPAMINE RECEPTOR BETA-3R"/>
    <property type="match status" value="1"/>
</dbReference>
<reference evidence="13" key="1">
    <citation type="submission" date="2012-12" db="EMBL/GenBank/DDBJ databases">
        <authorList>
            <person name="Hellsten U."/>
            <person name="Grimwood J."/>
            <person name="Chapman J.A."/>
            <person name="Shapiro H."/>
            <person name="Aerts A."/>
            <person name="Otillar R.P."/>
            <person name="Terry A.Y."/>
            <person name="Boore J.L."/>
            <person name="Simakov O."/>
            <person name="Marletaz F."/>
            <person name="Cho S.-J."/>
            <person name="Edsinger-Gonzales E."/>
            <person name="Havlak P."/>
            <person name="Kuo D.-H."/>
            <person name="Larsson T."/>
            <person name="Lv J."/>
            <person name="Arendt D."/>
            <person name="Savage R."/>
            <person name="Osoegawa K."/>
            <person name="de Jong P."/>
            <person name="Lindberg D.R."/>
            <person name="Seaver E.C."/>
            <person name="Weisblat D.A."/>
            <person name="Putnam N.H."/>
            <person name="Grigoriev I.V."/>
            <person name="Rokhsar D.S."/>
        </authorList>
    </citation>
    <scope>NUCLEOTIDE SEQUENCE</scope>
</reference>
<protein>
    <recommendedName>
        <fullName evidence="10">G-protein coupled receptors family 1 profile domain-containing protein</fullName>
    </recommendedName>
</protein>
<dbReference type="GO" id="GO:0004930">
    <property type="term" value="F:G protein-coupled receptor activity"/>
    <property type="evidence" value="ECO:0007669"/>
    <property type="project" value="UniProtKB-KW"/>
</dbReference>
<keyword evidence="4 9" id="KW-1133">Transmembrane helix</keyword>
<dbReference type="CTD" id="20196471"/>
<keyword evidence="3 9" id="KW-0812">Transmembrane</keyword>
<feature type="domain" description="G-protein coupled receptors family 1 profile" evidence="10">
    <location>
        <begin position="6"/>
        <end position="50"/>
    </location>
</feature>
<dbReference type="PROSITE" id="PS50262">
    <property type="entry name" value="G_PROTEIN_RECEP_F1_2"/>
    <property type="match status" value="1"/>
</dbReference>
<evidence type="ECO:0000256" key="9">
    <source>
        <dbReference type="SAM" id="Phobius"/>
    </source>
</evidence>
<keyword evidence="6 9" id="KW-0472">Membrane</keyword>
<dbReference type="OMA" id="ICIWIEV"/>
<evidence type="ECO:0000256" key="6">
    <source>
        <dbReference type="ARBA" id="ARBA00023136"/>
    </source>
</evidence>
<evidence type="ECO:0000256" key="1">
    <source>
        <dbReference type="ARBA" id="ARBA00004651"/>
    </source>
</evidence>